<reference evidence="2" key="1">
    <citation type="submission" date="2021-09" db="EMBL/GenBank/DDBJ databases">
        <title>Fulvivirga sp. isolated from coastal sediment.</title>
        <authorList>
            <person name="Yu H."/>
        </authorList>
    </citation>
    <scope>NUCLEOTIDE SEQUENCE</scope>
    <source>
        <strain evidence="2">1062</strain>
    </source>
</reference>
<feature type="signal peptide" evidence="1">
    <location>
        <begin position="1"/>
        <end position="20"/>
    </location>
</feature>
<gene>
    <name evidence="2" type="ORF">LDX50_24420</name>
</gene>
<comment type="caution">
    <text evidence="2">The sequence shown here is derived from an EMBL/GenBank/DDBJ whole genome shotgun (WGS) entry which is preliminary data.</text>
</comment>
<accession>A0A9X1HWG2</accession>
<dbReference type="Proteomes" id="UP001139409">
    <property type="component" value="Unassembled WGS sequence"/>
</dbReference>
<dbReference type="InterPro" id="IPR018673">
    <property type="entry name" value="DUF2141"/>
</dbReference>
<name>A0A9X1HWG2_9BACT</name>
<keyword evidence="3" id="KW-1185">Reference proteome</keyword>
<proteinExistence type="predicted"/>
<dbReference type="RefSeq" id="WP_225698902.1">
    <property type="nucleotide sequence ID" value="NZ_JAIXNE010000005.1"/>
</dbReference>
<evidence type="ECO:0000313" key="3">
    <source>
        <dbReference type="Proteomes" id="UP001139409"/>
    </source>
</evidence>
<organism evidence="2 3">
    <name type="scientific">Fulvivirga sedimenti</name>
    <dbReference type="NCBI Taxonomy" id="2879465"/>
    <lineage>
        <taxon>Bacteria</taxon>
        <taxon>Pseudomonadati</taxon>
        <taxon>Bacteroidota</taxon>
        <taxon>Cytophagia</taxon>
        <taxon>Cytophagales</taxon>
        <taxon>Fulvivirgaceae</taxon>
        <taxon>Fulvivirga</taxon>
    </lineage>
</organism>
<dbReference type="AlphaFoldDB" id="A0A9X1HWG2"/>
<protein>
    <submittedName>
        <fullName evidence="2">DUF2141 domain-containing protein</fullName>
    </submittedName>
</protein>
<sequence length="146" mass="15898">MRIYAVMMIVGMFITGNLNAQDKGSLKITVQNIKDHGGSIHVALYTSEDTFLELDHITLNQSAPVNEESSIVIIIENIPTGKYGLSIFHDVNDNGELDTNFMGIPKEPFGFGNDSMGAFGPPSFENASVQVEKGTISTTIKLKSIF</sequence>
<dbReference type="EMBL" id="JAIXNE010000005">
    <property type="protein sequence ID" value="MCA6078042.1"/>
    <property type="molecule type" value="Genomic_DNA"/>
</dbReference>
<feature type="chain" id="PRO_5040748194" evidence="1">
    <location>
        <begin position="21"/>
        <end position="146"/>
    </location>
</feature>
<keyword evidence="1" id="KW-0732">Signal</keyword>
<evidence type="ECO:0000256" key="1">
    <source>
        <dbReference type="SAM" id="SignalP"/>
    </source>
</evidence>
<dbReference type="Pfam" id="PF09912">
    <property type="entry name" value="DUF2141"/>
    <property type="match status" value="1"/>
</dbReference>
<evidence type="ECO:0000313" key="2">
    <source>
        <dbReference type="EMBL" id="MCA6078042.1"/>
    </source>
</evidence>